<dbReference type="PATRIC" id="fig|1244869.3.peg.2030"/>
<dbReference type="InterPro" id="IPR036709">
    <property type="entry name" value="Autotransporte_beta_dom_sf"/>
</dbReference>
<dbReference type="EMBL" id="AONQ01000022">
    <property type="protein sequence ID" value="EME70137.1"/>
    <property type="molecule type" value="Genomic_DNA"/>
</dbReference>
<dbReference type="SUPFAM" id="SSF103515">
    <property type="entry name" value="Autotransporter"/>
    <property type="match status" value="1"/>
</dbReference>
<evidence type="ECO:0000256" key="1">
    <source>
        <dbReference type="SAM" id="SignalP"/>
    </source>
</evidence>
<dbReference type="PROSITE" id="PS51257">
    <property type="entry name" value="PROKAR_LIPOPROTEIN"/>
    <property type="match status" value="1"/>
</dbReference>
<feature type="signal peptide" evidence="1">
    <location>
        <begin position="1"/>
        <end position="24"/>
    </location>
</feature>
<feature type="domain" description="Autotransporter" evidence="2">
    <location>
        <begin position="98"/>
        <end position="345"/>
    </location>
</feature>
<dbReference type="Gene3D" id="2.40.128.130">
    <property type="entry name" value="Autotransporter beta-domain"/>
    <property type="match status" value="1"/>
</dbReference>
<sequence>MRFRILGIAAAAGAFVLGSSGAFAGGALQACTASGYSTTYSQCSSNTNKSSTQVTAVETLKATSTQTAGLIAQRIGSFTGASPKTASGPFRGGLSGGSKDLGVGVWLNGGYSNIQYNKTGSEFNGTVWTGMGGVDYKFTDALMVGLAAGYEDTQLKTTFNNGNLNASGWTIAPYALYKFTKNYSVDVSGGYSGLNYTIDRLDPLVATKITGKTDADRWFAAANLNGVWSEDAWRFSAKFGGLWANESKNAFNESNGVATSALSTKLGSVNLGGKVGYNLGFIEPYVGGTGRKWLGDADDKADFLAQAGTLLYIGELAVGTIEVSTPLGDSNLRQINVVTNIRFDF</sequence>
<dbReference type="SMART" id="SM00869">
    <property type="entry name" value="Autotransporter"/>
    <property type="match status" value="1"/>
</dbReference>
<protein>
    <submittedName>
        <fullName evidence="3">Outer membrane protein domain-containing protein</fullName>
    </submittedName>
</protein>
<dbReference type="STRING" id="1244869.H261_10039"/>
<dbReference type="Pfam" id="PF03797">
    <property type="entry name" value="Autotransporter"/>
    <property type="match status" value="1"/>
</dbReference>
<dbReference type="RefSeq" id="WP_008616956.1">
    <property type="nucleotide sequence ID" value="NZ_AONQ01000022.1"/>
</dbReference>
<evidence type="ECO:0000259" key="2">
    <source>
        <dbReference type="PROSITE" id="PS51208"/>
    </source>
</evidence>
<dbReference type="PROSITE" id="PS51208">
    <property type="entry name" value="AUTOTRANSPORTER"/>
    <property type="match status" value="1"/>
</dbReference>
<keyword evidence="4" id="KW-1185">Reference proteome</keyword>
<dbReference type="Proteomes" id="UP000011744">
    <property type="component" value="Unassembled WGS sequence"/>
</dbReference>
<evidence type="ECO:0000313" key="3">
    <source>
        <dbReference type="EMBL" id="EME70137.1"/>
    </source>
</evidence>
<accession>M2ZS23</accession>
<feature type="chain" id="PRO_5004031040" evidence="1">
    <location>
        <begin position="25"/>
        <end position="345"/>
    </location>
</feature>
<dbReference type="AlphaFoldDB" id="M2ZS23"/>
<evidence type="ECO:0000313" key="4">
    <source>
        <dbReference type="Proteomes" id="UP000011744"/>
    </source>
</evidence>
<dbReference type="InterPro" id="IPR005546">
    <property type="entry name" value="Autotransporte_beta"/>
</dbReference>
<organism evidence="3 4">
    <name type="scientific">Paramagnetospirillum caucaseum</name>
    <dbReference type="NCBI Taxonomy" id="1244869"/>
    <lineage>
        <taxon>Bacteria</taxon>
        <taxon>Pseudomonadati</taxon>
        <taxon>Pseudomonadota</taxon>
        <taxon>Alphaproteobacteria</taxon>
        <taxon>Rhodospirillales</taxon>
        <taxon>Magnetospirillaceae</taxon>
        <taxon>Paramagnetospirillum</taxon>
    </lineage>
</organism>
<comment type="caution">
    <text evidence="3">The sequence shown here is derived from an EMBL/GenBank/DDBJ whole genome shotgun (WGS) entry which is preliminary data.</text>
</comment>
<proteinExistence type="predicted"/>
<gene>
    <name evidence="3" type="ORF">H261_10039</name>
</gene>
<dbReference type="OrthoDB" id="7338231at2"/>
<reference evidence="3 4" key="1">
    <citation type="journal article" date="2014" name="Genome Announc.">
        <title>Draft Genome Sequence of Magnetospirillum sp. Strain SO-1, a Freshwater Magnetotactic Bacterium Isolated from the Ol'khovka River, Russia.</title>
        <authorList>
            <person name="Grouzdev D.S."/>
            <person name="Dziuba M.V."/>
            <person name="Sukhacheva M.S."/>
            <person name="Mardanov A.V."/>
            <person name="Beletskiy A.V."/>
            <person name="Kuznetsov B.B."/>
            <person name="Skryabin K.G."/>
        </authorList>
    </citation>
    <scope>NUCLEOTIDE SEQUENCE [LARGE SCALE GENOMIC DNA]</scope>
    <source>
        <strain evidence="3 4">SO-1</strain>
    </source>
</reference>
<dbReference type="eggNOG" id="COG4625">
    <property type="taxonomic scope" value="Bacteria"/>
</dbReference>
<name>M2ZS23_9PROT</name>
<keyword evidence="1" id="KW-0732">Signal</keyword>